<gene>
    <name evidence="2" type="ORF">MGAL_10B087180</name>
</gene>
<feature type="chain" id="PRO_5032379460" evidence="1">
    <location>
        <begin position="20"/>
        <end position="95"/>
    </location>
</feature>
<feature type="signal peptide" evidence="1">
    <location>
        <begin position="1"/>
        <end position="19"/>
    </location>
</feature>
<reference evidence="2" key="1">
    <citation type="submission" date="2018-11" db="EMBL/GenBank/DDBJ databases">
        <authorList>
            <person name="Alioto T."/>
            <person name="Alioto T."/>
        </authorList>
    </citation>
    <scope>NUCLEOTIDE SEQUENCE</scope>
</reference>
<protein>
    <submittedName>
        <fullName evidence="2">Uncharacterized protein</fullName>
    </submittedName>
</protein>
<dbReference type="Proteomes" id="UP000596742">
    <property type="component" value="Unassembled WGS sequence"/>
</dbReference>
<evidence type="ECO:0000313" key="2">
    <source>
        <dbReference type="EMBL" id="VDI36337.1"/>
    </source>
</evidence>
<sequence>MGAVMRIVFLFILIYYVSSSPIYKKRMSREMKETHILLQQFFGDKLCPSGQYPLLGNICLEDNNSDEIDLDKSFLRSSRLPHDHLPTFGHSQGQT</sequence>
<comment type="caution">
    <text evidence="2">The sequence shown here is derived from an EMBL/GenBank/DDBJ whole genome shotgun (WGS) entry which is preliminary data.</text>
</comment>
<name>A0A8B6ELP1_MYTGA</name>
<dbReference type="AlphaFoldDB" id="A0A8B6ELP1"/>
<keyword evidence="1" id="KW-0732">Signal</keyword>
<organism evidence="2 3">
    <name type="scientific">Mytilus galloprovincialis</name>
    <name type="common">Mediterranean mussel</name>
    <dbReference type="NCBI Taxonomy" id="29158"/>
    <lineage>
        <taxon>Eukaryota</taxon>
        <taxon>Metazoa</taxon>
        <taxon>Spiralia</taxon>
        <taxon>Lophotrochozoa</taxon>
        <taxon>Mollusca</taxon>
        <taxon>Bivalvia</taxon>
        <taxon>Autobranchia</taxon>
        <taxon>Pteriomorphia</taxon>
        <taxon>Mytilida</taxon>
        <taxon>Mytiloidea</taxon>
        <taxon>Mytilidae</taxon>
        <taxon>Mytilinae</taxon>
        <taxon>Mytilus</taxon>
    </lineage>
</organism>
<evidence type="ECO:0000313" key="3">
    <source>
        <dbReference type="Proteomes" id="UP000596742"/>
    </source>
</evidence>
<keyword evidence="3" id="KW-1185">Reference proteome</keyword>
<evidence type="ECO:0000256" key="1">
    <source>
        <dbReference type="SAM" id="SignalP"/>
    </source>
</evidence>
<dbReference type="EMBL" id="UYJE01005321">
    <property type="protein sequence ID" value="VDI36337.1"/>
    <property type="molecule type" value="Genomic_DNA"/>
</dbReference>
<proteinExistence type="predicted"/>
<accession>A0A8B6ELP1</accession>